<feature type="active site" description="Proton donor/acceptor" evidence="11">
    <location>
        <position position="404"/>
    </location>
</feature>
<dbReference type="FunFam" id="3.40.630.10:FF:000084">
    <property type="entry name" value="Carboxypeptidase B2"/>
    <property type="match status" value="1"/>
</dbReference>
<protein>
    <recommendedName>
        <fullName evidence="14">Peptidase M14 domain-containing protein</fullName>
    </recommendedName>
</protein>
<evidence type="ECO:0000256" key="5">
    <source>
        <dbReference type="ARBA" id="ARBA00022723"/>
    </source>
</evidence>
<keyword evidence="9" id="KW-0482">Metalloprotease</keyword>
<dbReference type="EMBL" id="JACYCD010000524">
    <property type="protein sequence ID" value="KAF8692121.1"/>
    <property type="molecule type" value="Genomic_DNA"/>
</dbReference>
<name>A0A8H7HMQ0_9AGAM</name>
<dbReference type="AlphaFoldDB" id="A0A8H7HMQ0"/>
<evidence type="ECO:0000256" key="8">
    <source>
        <dbReference type="ARBA" id="ARBA00022833"/>
    </source>
</evidence>
<comment type="caution">
    <text evidence="15">The sequence shown here is derived from an EMBL/GenBank/DDBJ whole genome shotgun (WGS) entry which is preliminary data.</text>
</comment>
<dbReference type="CDD" id="cd03860">
    <property type="entry name" value="M14_CP_A-B_like"/>
    <property type="match status" value="1"/>
</dbReference>
<keyword evidence="6 13" id="KW-0732">Signal</keyword>
<keyword evidence="3" id="KW-0121">Carboxypeptidase</keyword>
<dbReference type="PROSITE" id="PS00132">
    <property type="entry name" value="CARBOXYPEPT_ZN_1"/>
    <property type="match status" value="1"/>
</dbReference>
<evidence type="ECO:0000256" key="3">
    <source>
        <dbReference type="ARBA" id="ARBA00022645"/>
    </source>
</evidence>
<dbReference type="OrthoDB" id="3626597at2759"/>
<dbReference type="GO" id="GO:0005615">
    <property type="term" value="C:extracellular space"/>
    <property type="evidence" value="ECO:0007669"/>
    <property type="project" value="TreeGrafter"/>
</dbReference>
<evidence type="ECO:0000313" key="15">
    <source>
        <dbReference type="EMBL" id="KAF8692121.1"/>
    </source>
</evidence>
<dbReference type="Pfam" id="PF24681">
    <property type="entry name" value="Kelch_KLHDC2_KLHL20_DRC7"/>
    <property type="match status" value="1"/>
</dbReference>
<keyword evidence="8" id="KW-0862">Zinc</keyword>
<dbReference type="SUPFAM" id="SSF117281">
    <property type="entry name" value="Kelch motif"/>
    <property type="match status" value="1"/>
</dbReference>
<feature type="non-terminal residue" evidence="15">
    <location>
        <position position="1"/>
    </location>
</feature>
<proteinExistence type="inferred from homology"/>
<evidence type="ECO:0000256" key="11">
    <source>
        <dbReference type="PROSITE-ProRule" id="PRU01379"/>
    </source>
</evidence>
<dbReference type="GO" id="GO:0006508">
    <property type="term" value="P:proteolysis"/>
    <property type="evidence" value="ECO:0007669"/>
    <property type="project" value="UniProtKB-KW"/>
</dbReference>
<evidence type="ECO:0000256" key="10">
    <source>
        <dbReference type="ARBA" id="ARBA00023157"/>
    </source>
</evidence>
<keyword evidence="10" id="KW-1015">Disulfide bond</keyword>
<accession>A0A8H7HMQ0</accession>
<dbReference type="PROSITE" id="PS52035">
    <property type="entry name" value="PEPTIDASE_M14"/>
    <property type="match status" value="1"/>
</dbReference>
<evidence type="ECO:0000256" key="4">
    <source>
        <dbReference type="ARBA" id="ARBA00022670"/>
    </source>
</evidence>
<feature type="chain" id="PRO_5034271500" description="Peptidase M14 domain-containing protein" evidence="13">
    <location>
        <begin position="21"/>
        <end position="942"/>
    </location>
</feature>
<comment type="cofactor">
    <cofactor evidence="1">
        <name>Zn(2+)</name>
        <dbReference type="ChEBI" id="CHEBI:29105"/>
    </cofactor>
</comment>
<keyword evidence="5" id="KW-0479">Metal-binding</keyword>
<dbReference type="Gene3D" id="3.40.630.10">
    <property type="entry name" value="Zn peptidases"/>
    <property type="match status" value="1"/>
</dbReference>
<evidence type="ECO:0000256" key="13">
    <source>
        <dbReference type="SAM" id="SignalP"/>
    </source>
</evidence>
<dbReference type="SUPFAM" id="SSF54897">
    <property type="entry name" value="Protease propeptides/inhibitors"/>
    <property type="match status" value="1"/>
</dbReference>
<evidence type="ECO:0000256" key="2">
    <source>
        <dbReference type="ARBA" id="ARBA00005988"/>
    </source>
</evidence>
<dbReference type="Gene3D" id="2.120.10.80">
    <property type="entry name" value="Kelch-type beta propeller"/>
    <property type="match status" value="2"/>
</dbReference>
<comment type="similarity">
    <text evidence="2 11">Belongs to the peptidase M14 family.</text>
</comment>
<dbReference type="InterPro" id="IPR057246">
    <property type="entry name" value="CARBOXYPEPT_ZN_1"/>
</dbReference>
<dbReference type="SMART" id="SM00631">
    <property type="entry name" value="Zn_pept"/>
    <property type="match status" value="1"/>
</dbReference>
<dbReference type="InterPro" id="IPR036990">
    <property type="entry name" value="M14A-like_propep"/>
</dbReference>
<sequence length="942" mass="104516">MRFLNAALCATAIYTVPTLGSVIRTPSQYTGTKIIRIPTGGQVQTDQLLNMIDTLGIPTWTDVHIPYSHMDVQVSKDCLSEFRNGLRKINPELNSQLTVIHEDLAVSLAKEAEGMNTLYRRGPEGLANDEWFNSYHVYTDHLQFLQDLASTFPNNAKVVTSDNSYEGRPITGINIYGSSGSGAKPAVIFHGTVHAREWISTMVTEQIAYSLLSNYTTSPTIKSYVDKYDFYIFPVVNPDGFVYTQSDPDNRFLRKNRQPPPSNSSCYGRDINRNWEWQWGTGGSSPDPCEEDYHGISAGDSPEFKGLSVFLDARANSDAGTILYMDFHAKGLLFMSPYGYSNTEIAPDRAEHRKMEQGFAAAFKAPYNNTLTIGPIYQTIYQASGTSVDYAYGHSNIKYSFAIELRGVMSLSGFILPPHEIRPSGIEVYEGRSTRKSVKARPLDGAQLTGLAKLKTRYAYRRSFVNTNYAWINQCDKAYSIFRTGVGAKLIWKDLSGLLMSTSCSGSPWSAHNLQIDTPAYKRPSSNCANKKGAKVSSPPLPRHYHSSSIKADSAGDIFVFGGRIEYQLKNDTWAIRLSRNSDIRLKPKESSTSLRATARLLDATGKVPSPRWGHASALAGKRLIVWGGNTSLGREFKDTSQASTVTHVWANLDVQPAPYARSRHAVCMCGNKFVVFGGWDGGLYFSNDMWSFDLDLLAQGIPKWERIEVAQGSRSPPKRGGHGMVSYENKLYMFGGNDDFGKFGDTWCFDMATRVWTELKPASPTPSRRSQHALSLVGDEVYMFGGHGDNGRLGDTWSFGMSDQTWRILSDTKSQPSPREKHTVASVGDLMVIFGGRGDDWDQTGKMTLVHVLDTKLVRIDPLNNKEAAVGHPPILNTGQLYSRSTKDLPTGEEIQRPERPISAAFSKDTNSPSFHKHGIDGSMSSELGVKYSKTYQVRSP</sequence>
<feature type="region of interest" description="Disordered" evidence="12">
    <location>
        <begin position="525"/>
        <end position="548"/>
    </location>
</feature>
<dbReference type="SUPFAM" id="SSF53187">
    <property type="entry name" value="Zn-dependent exopeptidases"/>
    <property type="match status" value="1"/>
</dbReference>
<dbReference type="GO" id="GO:0004181">
    <property type="term" value="F:metallocarboxypeptidase activity"/>
    <property type="evidence" value="ECO:0007669"/>
    <property type="project" value="InterPro"/>
</dbReference>
<keyword evidence="7" id="KW-0378">Hydrolase</keyword>
<evidence type="ECO:0000256" key="7">
    <source>
        <dbReference type="ARBA" id="ARBA00022801"/>
    </source>
</evidence>
<evidence type="ECO:0000256" key="1">
    <source>
        <dbReference type="ARBA" id="ARBA00001947"/>
    </source>
</evidence>
<dbReference type="Gene3D" id="3.30.70.340">
    <property type="entry name" value="Metallocarboxypeptidase-like"/>
    <property type="match status" value="1"/>
</dbReference>
<dbReference type="GO" id="GO:0008270">
    <property type="term" value="F:zinc ion binding"/>
    <property type="evidence" value="ECO:0007669"/>
    <property type="project" value="InterPro"/>
</dbReference>
<reference evidence="15" key="1">
    <citation type="submission" date="2020-09" db="EMBL/GenBank/DDBJ databases">
        <title>Comparative genome analyses of four rice-infecting Rhizoctonia solani isolates reveal extensive enrichment of homogalacturonan modification genes.</title>
        <authorList>
            <person name="Lee D.-Y."/>
            <person name="Jeon J."/>
            <person name="Kim K.-T."/>
            <person name="Cheong K."/>
            <person name="Song H."/>
            <person name="Choi G."/>
            <person name="Ko J."/>
            <person name="Opiyo S.O."/>
            <person name="Zuo S."/>
            <person name="Madhav S."/>
            <person name="Lee Y.-H."/>
            <person name="Wang G.-L."/>
        </authorList>
    </citation>
    <scope>NUCLEOTIDE SEQUENCE</scope>
    <source>
        <strain evidence="15">AG1-IA WGL</strain>
    </source>
</reference>
<evidence type="ECO:0000313" key="16">
    <source>
        <dbReference type="Proteomes" id="UP000602905"/>
    </source>
</evidence>
<organism evidence="15 16">
    <name type="scientific">Rhizoctonia solani</name>
    <dbReference type="NCBI Taxonomy" id="456999"/>
    <lineage>
        <taxon>Eukaryota</taxon>
        <taxon>Fungi</taxon>
        <taxon>Dikarya</taxon>
        <taxon>Basidiomycota</taxon>
        <taxon>Agaricomycotina</taxon>
        <taxon>Agaricomycetes</taxon>
        <taxon>Cantharellales</taxon>
        <taxon>Ceratobasidiaceae</taxon>
        <taxon>Rhizoctonia</taxon>
    </lineage>
</organism>
<evidence type="ECO:0000256" key="6">
    <source>
        <dbReference type="ARBA" id="ARBA00022729"/>
    </source>
</evidence>
<keyword evidence="4" id="KW-0645">Protease</keyword>
<dbReference type="InterPro" id="IPR015915">
    <property type="entry name" value="Kelch-typ_b-propeller"/>
</dbReference>
<gene>
    <name evidence="15" type="ORF">RHS03_08646</name>
</gene>
<feature type="region of interest" description="Disordered" evidence="12">
    <location>
        <begin position="892"/>
        <end position="927"/>
    </location>
</feature>
<feature type="domain" description="Peptidase M14" evidence="14">
    <location>
        <begin position="134"/>
        <end position="439"/>
    </location>
</feature>
<dbReference type="Proteomes" id="UP000602905">
    <property type="component" value="Unassembled WGS sequence"/>
</dbReference>
<evidence type="ECO:0000259" key="14">
    <source>
        <dbReference type="PROSITE" id="PS52035"/>
    </source>
</evidence>
<feature type="signal peptide" evidence="13">
    <location>
        <begin position="1"/>
        <end position="20"/>
    </location>
</feature>
<dbReference type="InterPro" id="IPR000834">
    <property type="entry name" value="Peptidase_M14"/>
</dbReference>
<dbReference type="PRINTS" id="PR00765">
    <property type="entry name" value="CRBOXYPTASEA"/>
</dbReference>
<evidence type="ECO:0000256" key="9">
    <source>
        <dbReference type="ARBA" id="ARBA00023049"/>
    </source>
</evidence>
<evidence type="ECO:0000256" key="12">
    <source>
        <dbReference type="SAM" id="MobiDB-lite"/>
    </source>
</evidence>
<dbReference type="PANTHER" id="PTHR11705">
    <property type="entry name" value="PROTEASE FAMILY M14 CARBOXYPEPTIDASE A,B"/>
    <property type="match status" value="1"/>
</dbReference>
<dbReference type="Pfam" id="PF00246">
    <property type="entry name" value="Peptidase_M14"/>
    <property type="match status" value="1"/>
</dbReference>
<dbReference type="PANTHER" id="PTHR11705:SF143">
    <property type="entry name" value="SLL0236 PROTEIN"/>
    <property type="match status" value="1"/>
</dbReference>